<organism evidence="3 4">
    <name type="scientific">Phytophthora oleae</name>
    <dbReference type="NCBI Taxonomy" id="2107226"/>
    <lineage>
        <taxon>Eukaryota</taxon>
        <taxon>Sar</taxon>
        <taxon>Stramenopiles</taxon>
        <taxon>Oomycota</taxon>
        <taxon>Peronosporomycetes</taxon>
        <taxon>Peronosporales</taxon>
        <taxon>Peronosporaceae</taxon>
        <taxon>Phytophthora</taxon>
    </lineage>
</organism>
<feature type="transmembrane region" description="Helical" evidence="1">
    <location>
        <begin position="308"/>
        <end position="329"/>
    </location>
</feature>
<dbReference type="InterPro" id="IPR013099">
    <property type="entry name" value="K_chnl_dom"/>
</dbReference>
<evidence type="ECO:0000313" key="3">
    <source>
        <dbReference type="EMBL" id="KAL3665149.1"/>
    </source>
</evidence>
<sequence>MAHVAVHVPASASRRAVYLDQLRRQFQSNSASWQTTIATLQSFDHSRKLAEEQSFWETFMLLLAVIGIVCASVEGELLGVELAQLVEEGKTFSSSMETSSLAYSTLFIVLKGVLSGTSGSLLYALVMRYQTVCKSKILAKQLPPYATFFSACSGLRSRFLLEALVCTVHMPLLSADRKIWRWREYNVLCLDQLDVLVFTRIYLLGRVLRNQMGLNSASHEARLIGSIHHVNLSSIWLTIKFSFQKFPFEATLGLLTVDWYLTSVALNFFERASNPTETNVSDAFWLTIVTITGVGYGDTSPWTLGGKVVIAIGGIIGGMVIACLLRVVLIDALQLSPQEQTVLDVARFYRFVRQRKVGAAVLVQQTWRWHRAKTTSTSSQTRTQKVRLYAAAEAFRLLRFVQPPSLAGDTYSNSLWSSSSISKASMADVLAKRAERLCDNIENRSATSCAELKRTAELFHVIAASS</sequence>
<reference evidence="3 4" key="1">
    <citation type="submission" date="2024-09" db="EMBL/GenBank/DDBJ databases">
        <title>Genome sequencing and assembly of Phytophthora oleae, isolate VK10A, causative agent of rot of olive drupes.</title>
        <authorList>
            <person name="Conti Taguali S."/>
            <person name="Riolo M."/>
            <person name="La Spada F."/>
            <person name="Cacciola S.O."/>
            <person name="Dionisio G."/>
        </authorList>
    </citation>
    <scope>NUCLEOTIDE SEQUENCE [LARGE SCALE GENOMIC DNA]</scope>
    <source>
        <strain evidence="3 4">VK10A</strain>
    </source>
</reference>
<feature type="transmembrane region" description="Helical" evidence="1">
    <location>
        <begin position="100"/>
        <end position="126"/>
    </location>
</feature>
<dbReference type="InterPro" id="IPR015449">
    <property type="entry name" value="K_chnl_Ca-activ_SK"/>
</dbReference>
<feature type="domain" description="Potassium channel" evidence="2">
    <location>
        <begin position="260"/>
        <end position="328"/>
    </location>
</feature>
<keyword evidence="1" id="KW-0472">Membrane</keyword>
<name>A0ABD3FJJ7_9STRA</name>
<keyword evidence="1" id="KW-1133">Transmembrane helix</keyword>
<dbReference type="Gene3D" id="1.10.287.70">
    <property type="match status" value="1"/>
</dbReference>
<dbReference type="Pfam" id="PF07885">
    <property type="entry name" value="Ion_trans_2"/>
    <property type="match status" value="1"/>
</dbReference>
<accession>A0ABD3FJJ7</accession>
<dbReference type="PANTHER" id="PTHR10153">
    <property type="entry name" value="SMALL CONDUCTANCE CALCIUM-ACTIVATED POTASSIUM CHANNEL"/>
    <property type="match status" value="1"/>
</dbReference>
<evidence type="ECO:0000313" key="4">
    <source>
        <dbReference type="Proteomes" id="UP001632037"/>
    </source>
</evidence>
<gene>
    <name evidence="3" type="ORF">V7S43_009779</name>
</gene>
<keyword evidence="1" id="KW-0812">Transmembrane</keyword>
<evidence type="ECO:0000259" key="2">
    <source>
        <dbReference type="Pfam" id="PF07885"/>
    </source>
</evidence>
<proteinExistence type="predicted"/>
<feature type="transmembrane region" description="Helical" evidence="1">
    <location>
        <begin position="55"/>
        <end position="80"/>
    </location>
</feature>
<evidence type="ECO:0000256" key="1">
    <source>
        <dbReference type="SAM" id="Phobius"/>
    </source>
</evidence>
<dbReference type="EMBL" id="JBIMZQ010000021">
    <property type="protein sequence ID" value="KAL3665149.1"/>
    <property type="molecule type" value="Genomic_DNA"/>
</dbReference>
<comment type="caution">
    <text evidence="3">The sequence shown here is derived from an EMBL/GenBank/DDBJ whole genome shotgun (WGS) entry which is preliminary data.</text>
</comment>
<protein>
    <recommendedName>
        <fullName evidence="2">Potassium channel domain-containing protein</fullName>
    </recommendedName>
</protein>
<dbReference type="SUPFAM" id="SSF81324">
    <property type="entry name" value="Voltage-gated potassium channels"/>
    <property type="match status" value="1"/>
</dbReference>
<dbReference type="AlphaFoldDB" id="A0ABD3FJJ7"/>
<keyword evidence="4" id="KW-1185">Reference proteome</keyword>
<dbReference type="Proteomes" id="UP001632037">
    <property type="component" value="Unassembled WGS sequence"/>
</dbReference>